<comment type="caution">
    <text evidence="2">The sequence shown here is derived from an EMBL/GenBank/DDBJ whole genome shotgun (WGS) entry which is preliminary data.</text>
</comment>
<evidence type="ECO:0000313" key="3">
    <source>
        <dbReference type="Proteomes" id="UP000193467"/>
    </source>
</evidence>
<evidence type="ECO:0000313" key="2">
    <source>
        <dbReference type="EMBL" id="ORY74080.1"/>
    </source>
</evidence>
<gene>
    <name evidence="2" type="ORF">BCR35DRAFT_333515</name>
</gene>
<sequence>MLPALSALLYALLLLLPLAPTTVGAQVPLNLTKREQVFAFEHNFEAGRFAKIPQCQELTFGWTGDGVVDPVYLVIYGEGQRVQKMEVGQGSIGNGTAIIDADLNSVIYFTMQDGAGHSGGITGPWTIGTGNSSNCDPSPLTGSNISVSYNTPGTTKYFNGLATCPLGGLDISLLGAKGEATEVDVVLPEANPAGEYYTTLPLDHPSFSLNVSASAFSNQPNHQLLLTDRFLRCEERQSSLRRPRGGVFWSTA</sequence>
<organism evidence="2 3">
    <name type="scientific">Leucosporidium creatinivorum</name>
    <dbReference type="NCBI Taxonomy" id="106004"/>
    <lineage>
        <taxon>Eukaryota</taxon>
        <taxon>Fungi</taxon>
        <taxon>Dikarya</taxon>
        <taxon>Basidiomycota</taxon>
        <taxon>Pucciniomycotina</taxon>
        <taxon>Microbotryomycetes</taxon>
        <taxon>Leucosporidiales</taxon>
        <taxon>Leucosporidium</taxon>
    </lineage>
</organism>
<reference evidence="2 3" key="1">
    <citation type="submission" date="2016-07" db="EMBL/GenBank/DDBJ databases">
        <title>Pervasive Adenine N6-methylation of Active Genes in Fungi.</title>
        <authorList>
            <consortium name="DOE Joint Genome Institute"/>
            <person name="Mondo S.J."/>
            <person name="Dannebaum R.O."/>
            <person name="Kuo R.C."/>
            <person name="Labutti K."/>
            <person name="Haridas S."/>
            <person name="Kuo A."/>
            <person name="Salamov A."/>
            <person name="Ahrendt S.R."/>
            <person name="Lipzen A."/>
            <person name="Sullivan W."/>
            <person name="Andreopoulos W.B."/>
            <person name="Clum A."/>
            <person name="Lindquist E."/>
            <person name="Daum C."/>
            <person name="Ramamoorthy G.K."/>
            <person name="Gryganskyi A."/>
            <person name="Culley D."/>
            <person name="Magnuson J.K."/>
            <person name="James T.Y."/>
            <person name="O'Malley M.A."/>
            <person name="Stajich J.E."/>
            <person name="Spatafora J.W."/>
            <person name="Visel A."/>
            <person name="Grigoriev I.V."/>
        </authorList>
    </citation>
    <scope>NUCLEOTIDE SEQUENCE [LARGE SCALE GENOMIC DNA]</scope>
    <source>
        <strain evidence="2 3">62-1032</strain>
    </source>
</reference>
<dbReference type="EMBL" id="MCGR01000043">
    <property type="protein sequence ID" value="ORY74080.1"/>
    <property type="molecule type" value="Genomic_DNA"/>
</dbReference>
<keyword evidence="1" id="KW-0732">Signal</keyword>
<proteinExistence type="predicted"/>
<evidence type="ECO:0008006" key="4">
    <source>
        <dbReference type="Google" id="ProtNLM"/>
    </source>
</evidence>
<accession>A0A1Y2ER59</accession>
<evidence type="ECO:0000256" key="1">
    <source>
        <dbReference type="SAM" id="SignalP"/>
    </source>
</evidence>
<feature type="chain" id="PRO_5012214901" description="DOMON domain-containing protein" evidence="1">
    <location>
        <begin position="25"/>
        <end position="252"/>
    </location>
</feature>
<dbReference type="InParanoid" id="A0A1Y2ER59"/>
<feature type="signal peptide" evidence="1">
    <location>
        <begin position="1"/>
        <end position="24"/>
    </location>
</feature>
<keyword evidence="3" id="KW-1185">Reference proteome</keyword>
<protein>
    <recommendedName>
        <fullName evidence="4">DOMON domain-containing protein</fullName>
    </recommendedName>
</protein>
<dbReference type="AlphaFoldDB" id="A0A1Y2ER59"/>
<dbReference type="Proteomes" id="UP000193467">
    <property type="component" value="Unassembled WGS sequence"/>
</dbReference>
<name>A0A1Y2ER59_9BASI</name>